<dbReference type="EMBL" id="JAUSQZ010000001">
    <property type="protein sequence ID" value="MDP9827922.1"/>
    <property type="molecule type" value="Genomic_DNA"/>
</dbReference>
<keyword evidence="4" id="KW-1185">Reference proteome</keyword>
<keyword evidence="2" id="KW-1133">Transmembrane helix</keyword>
<dbReference type="PANTHER" id="PTHR38588:SF1">
    <property type="entry name" value="BLL0334 PROTEIN"/>
    <property type="match status" value="1"/>
</dbReference>
<dbReference type="Proteomes" id="UP001235712">
    <property type="component" value="Unassembled WGS sequence"/>
</dbReference>
<comment type="caution">
    <text evidence="3">The sequence shown here is derived from an EMBL/GenBank/DDBJ whole genome shotgun (WGS) entry which is preliminary data.</text>
</comment>
<evidence type="ECO:0000256" key="2">
    <source>
        <dbReference type="SAM" id="Phobius"/>
    </source>
</evidence>
<reference evidence="3 4" key="1">
    <citation type="submission" date="2023-07" db="EMBL/GenBank/DDBJ databases">
        <title>Sequencing the genomes of 1000 actinobacteria strains.</title>
        <authorList>
            <person name="Klenk H.-P."/>
        </authorList>
    </citation>
    <scope>NUCLEOTIDE SEQUENCE [LARGE SCALE GENOMIC DNA]</scope>
    <source>
        <strain evidence="3 4">DSM 44388</strain>
    </source>
</reference>
<feature type="region of interest" description="Disordered" evidence="1">
    <location>
        <begin position="146"/>
        <end position="181"/>
    </location>
</feature>
<dbReference type="Gene3D" id="3.30.530.20">
    <property type="match status" value="1"/>
</dbReference>
<protein>
    <submittedName>
        <fullName evidence="3">Carbon monoxide dehydrogenase subunit G</fullName>
    </submittedName>
</protein>
<feature type="transmembrane region" description="Helical" evidence="2">
    <location>
        <begin position="196"/>
        <end position="214"/>
    </location>
</feature>
<gene>
    <name evidence="3" type="ORF">J2S57_003671</name>
</gene>
<organism evidence="3 4">
    <name type="scientific">Kineosporia succinea</name>
    <dbReference type="NCBI Taxonomy" id="84632"/>
    <lineage>
        <taxon>Bacteria</taxon>
        <taxon>Bacillati</taxon>
        <taxon>Actinomycetota</taxon>
        <taxon>Actinomycetes</taxon>
        <taxon>Kineosporiales</taxon>
        <taxon>Kineosporiaceae</taxon>
        <taxon>Kineosporia</taxon>
    </lineage>
</organism>
<feature type="compositionally biased region" description="Pro residues" evidence="1">
    <location>
        <begin position="151"/>
        <end position="167"/>
    </location>
</feature>
<keyword evidence="2" id="KW-0472">Membrane</keyword>
<dbReference type="RefSeq" id="WP_307244575.1">
    <property type="nucleotide sequence ID" value="NZ_JAUSQZ010000001.1"/>
</dbReference>
<name>A0ABT9P5G2_9ACTN</name>
<dbReference type="Pfam" id="PF06240">
    <property type="entry name" value="COXG"/>
    <property type="match status" value="1"/>
</dbReference>
<dbReference type="InterPro" id="IPR010419">
    <property type="entry name" value="CO_DH_gsu"/>
</dbReference>
<accession>A0ABT9P5G2</accession>
<keyword evidence="2" id="KW-0812">Transmembrane</keyword>
<evidence type="ECO:0000313" key="3">
    <source>
        <dbReference type="EMBL" id="MDP9827922.1"/>
    </source>
</evidence>
<dbReference type="PANTHER" id="PTHR38588">
    <property type="entry name" value="BLL0334 PROTEIN"/>
    <property type="match status" value="1"/>
</dbReference>
<dbReference type="SUPFAM" id="SSF55961">
    <property type="entry name" value="Bet v1-like"/>
    <property type="match status" value="1"/>
</dbReference>
<evidence type="ECO:0000256" key="1">
    <source>
        <dbReference type="SAM" id="MobiDB-lite"/>
    </source>
</evidence>
<dbReference type="InterPro" id="IPR023393">
    <property type="entry name" value="START-like_dom_sf"/>
</dbReference>
<dbReference type="CDD" id="cd07823">
    <property type="entry name" value="SRPBCC_5"/>
    <property type="match status" value="1"/>
</dbReference>
<proteinExistence type="predicted"/>
<evidence type="ECO:0000313" key="4">
    <source>
        <dbReference type="Proteomes" id="UP001235712"/>
    </source>
</evidence>
<sequence>MRIDHEFTVSTGVDEAWRVLTDLEGIAPCMPGARLTGVDGDVYSGTVKVKVGPVVSEYAGTARFVEKDDAAHRAVIDAKGKDSRGTGTAAATVRAGLRPDAEPGRTVVTVSTDLNISGKIAQFGSGMIKDVSTKLLNQFVENLEAKIRTPSPSPEPAPEVTPEPGAPSRPSSSRPDDDTAPLDVLSLAGDSLYKRAVPAAVAVAAAAVIIYVVFR</sequence>